<sequence>MKDQVGWHVKDRDWSKEMCPSACTKTTTHPLCLSASTQILPLHQSGTSLASTLPCLGEIDPLSMATETKPSKETLTVGPCHNINSKQSTSSSDNNVNDRNREHLQLWTQMISELSNNKSKAGTIGLVSTYLPSPDTVTAGSEVTASQVPAETARSAELGPHVKTALTGKQRIEWRLQQLQLSEGSSGSNNSAAASSCVGFTPDQFCDWVAAVKSRLKQAWQADQRSLALKLVIQSIRLLSVSTPREFYGRKFVLIIDVLDTLAQLVLHRLTSCSDGGETGHNWWRKVCSIRELLPRLYLQTALLPAIALLSGKEYSNAVWCVCSGVRGVGDGVVALLLRSYITRCLTSACHTTPACSSLTATADLEHCKAPKSDRMLNRSKDDTALCHTEYWFCNCTSDAFRGLHWSWKNSSGSDMHDSSSSSSSSVQLLQPVVCFLYSSATAYLSPAQSEAMCEQVLHLTCPVEAAESSNNDPVHINNRQNNTAGIASNSVSSNNTSRNQLDTAPFNIPADRNSNNKQDITANAVGSNSTNTSNRSTSRTLVTLLDGVGLTGTHISTMEYVWLCSVVRSLPPHLITPRAHTIITHTAARSKAGLWSSEWCSIVLSGLATTLSSTGALTADVAPITLLAAALPIMSSMPVQSYLTAANAYLLFAAKHCTVLEVEGVLRQVLRKVTAAESTGVVPSGQLISLLTTVLQHSHHSICTTDSMLGVLGVAQQLCSREAGKLSELVKCLLSCHSPPITNIALAHQLLALAAAVHNSHSCLTTDDERRDLSEWVCVMVQRLRLPDSEHQLSVYVNMRAAFPQLQPVLAALVHAVCRLLMLQSPAAAPMGNRRKTAAVHGSLARACVANAFISIASLTCPAQRLRLYLLTASVARIHSCHAQADSCLKSSIRELSTCLSVGSSSSPCSSSDCWAHSSTSSMVGAVGGLLVAAPDPPSSITPLYLVRGLIQAVTTAGIIQAADSSSLTVCSQLVSVVCSAVQQHPVYRCTGEEVSDSWLLSLPSASKTDEAQRLCQHLLQQLLQGCPNIKGGKEEAAAAASQVLNTMASWLQDAPTIAASPAAAPLWRIMQQHPHQKTLLPWLQSRLRSSNNNSS</sequence>
<proteinExistence type="evidence at transcript level"/>
<feature type="region of interest" description="Disordered" evidence="6">
    <location>
        <begin position="68"/>
        <end position="97"/>
    </location>
</feature>
<comment type="subcellular location">
    <subcellularLocation>
        <location evidence="1">Endosome</location>
    </subcellularLocation>
</comment>
<dbReference type="AlphaFoldDB" id="A0A6A7G0V0"/>
<comment type="similarity">
    <text evidence="2">Belongs to the VPS35L family.</text>
</comment>
<evidence type="ECO:0000256" key="3">
    <source>
        <dbReference type="ARBA" id="ARBA00022448"/>
    </source>
</evidence>
<dbReference type="GO" id="GO:0015031">
    <property type="term" value="P:protein transport"/>
    <property type="evidence" value="ECO:0007669"/>
    <property type="project" value="UniProtKB-KW"/>
</dbReference>
<feature type="compositionally biased region" description="Low complexity" evidence="6">
    <location>
        <begin position="528"/>
        <end position="538"/>
    </location>
</feature>
<keyword evidence="3" id="KW-0813">Transport</keyword>
<feature type="compositionally biased region" description="Polar residues" evidence="6">
    <location>
        <begin position="513"/>
        <end position="527"/>
    </location>
</feature>
<dbReference type="InterPro" id="IPR029705">
    <property type="entry name" value="VPS35L"/>
</dbReference>
<feature type="region of interest" description="Disordered" evidence="6">
    <location>
        <begin position="469"/>
        <end position="538"/>
    </location>
</feature>
<evidence type="ECO:0000256" key="5">
    <source>
        <dbReference type="ARBA" id="ARBA00022927"/>
    </source>
</evidence>
<dbReference type="PANTHER" id="PTHR13673">
    <property type="entry name" value="ESOPHAGEAL CANCER ASSOCIATED PROTEIN"/>
    <property type="match status" value="1"/>
</dbReference>
<dbReference type="PANTHER" id="PTHR13673:SF0">
    <property type="entry name" value="VPS35 ENDOSOMAL PROTEIN-SORTING FACTOR-LIKE"/>
    <property type="match status" value="1"/>
</dbReference>
<name>A0A6A7G0V0_9CRUS</name>
<accession>A0A6A7G0V0</accession>
<feature type="compositionally biased region" description="Low complexity" evidence="6">
    <location>
        <begin position="489"/>
        <end position="500"/>
    </location>
</feature>
<dbReference type="GO" id="GO:0005768">
    <property type="term" value="C:endosome"/>
    <property type="evidence" value="ECO:0007669"/>
    <property type="project" value="UniProtKB-SubCell"/>
</dbReference>
<dbReference type="EMBL" id="IACT01004494">
    <property type="protein sequence ID" value="LAC23685.1"/>
    <property type="molecule type" value="mRNA"/>
</dbReference>
<feature type="compositionally biased region" description="Polar residues" evidence="6">
    <location>
        <begin position="469"/>
        <end position="488"/>
    </location>
</feature>
<organism evidence="7">
    <name type="scientific">Hirondellea gigas</name>
    <dbReference type="NCBI Taxonomy" id="1518452"/>
    <lineage>
        <taxon>Eukaryota</taxon>
        <taxon>Metazoa</taxon>
        <taxon>Ecdysozoa</taxon>
        <taxon>Arthropoda</taxon>
        <taxon>Crustacea</taxon>
        <taxon>Multicrustacea</taxon>
        <taxon>Malacostraca</taxon>
        <taxon>Eumalacostraca</taxon>
        <taxon>Peracarida</taxon>
        <taxon>Amphipoda</taxon>
        <taxon>Amphilochidea</taxon>
        <taxon>Lysianassida</taxon>
        <taxon>Lysianassidira</taxon>
        <taxon>Lysianassoidea</taxon>
        <taxon>Lysianassidae</taxon>
        <taxon>Hirondellea</taxon>
    </lineage>
</organism>
<protein>
    <submittedName>
        <fullName evidence="7">UPF0505 protein C16orf62 homolog</fullName>
    </submittedName>
</protein>
<evidence type="ECO:0000256" key="1">
    <source>
        <dbReference type="ARBA" id="ARBA00004177"/>
    </source>
</evidence>
<evidence type="ECO:0000313" key="7">
    <source>
        <dbReference type="EMBL" id="LAC23685.1"/>
    </source>
</evidence>
<dbReference type="GO" id="GO:0032456">
    <property type="term" value="P:endocytic recycling"/>
    <property type="evidence" value="ECO:0007669"/>
    <property type="project" value="InterPro"/>
</dbReference>
<evidence type="ECO:0000256" key="2">
    <source>
        <dbReference type="ARBA" id="ARBA00010704"/>
    </source>
</evidence>
<keyword evidence="4" id="KW-0967">Endosome</keyword>
<evidence type="ECO:0000256" key="4">
    <source>
        <dbReference type="ARBA" id="ARBA00022753"/>
    </source>
</evidence>
<reference evidence="7" key="1">
    <citation type="submission" date="2017-11" db="EMBL/GenBank/DDBJ databases">
        <title>The sensing device of the deep-sea amphipod.</title>
        <authorList>
            <person name="Kobayashi H."/>
            <person name="Nagahama T."/>
            <person name="Arai W."/>
            <person name="Sasagawa Y."/>
            <person name="Umeda M."/>
            <person name="Hayashi T."/>
            <person name="Nikaido I."/>
            <person name="Watanabe H."/>
            <person name="Oguri K."/>
            <person name="Kitazato H."/>
            <person name="Fujioka K."/>
            <person name="Kido Y."/>
            <person name="Takami H."/>
        </authorList>
    </citation>
    <scope>NUCLEOTIDE SEQUENCE</scope>
    <source>
        <tissue evidence="7">Whole body</tissue>
    </source>
</reference>
<evidence type="ECO:0000256" key="6">
    <source>
        <dbReference type="SAM" id="MobiDB-lite"/>
    </source>
</evidence>
<keyword evidence="5" id="KW-0653">Protein transport</keyword>